<dbReference type="GO" id="GO:0050346">
    <property type="term" value="F:trans-L-3-hydroxyproline dehydratase activity"/>
    <property type="evidence" value="ECO:0007669"/>
    <property type="project" value="UniProtKB-EC"/>
</dbReference>
<dbReference type="HOGENOM" id="CLU_036729_0_0_6"/>
<keyword evidence="5" id="KW-1185">Reference proteome</keyword>
<dbReference type="AlphaFoldDB" id="A1S5T3"/>
<dbReference type="Proteomes" id="UP000009175">
    <property type="component" value="Chromosome"/>
</dbReference>
<evidence type="ECO:0000256" key="2">
    <source>
        <dbReference type="ARBA" id="ARBA00007529"/>
    </source>
</evidence>
<accession>A1S5T3</accession>
<dbReference type="EMBL" id="CP000507">
    <property type="protein sequence ID" value="ABL99739.1"/>
    <property type="molecule type" value="Genomic_DNA"/>
</dbReference>
<dbReference type="eggNOG" id="COG3938">
    <property type="taxonomic scope" value="Bacteria"/>
</dbReference>
<dbReference type="STRING" id="326297.Sama_1532"/>
<dbReference type="SFLD" id="SFLDS00028">
    <property type="entry name" value="Proline_Racemase"/>
    <property type="match status" value="1"/>
</dbReference>
<organism evidence="4 5">
    <name type="scientific">Shewanella amazonensis (strain ATCC BAA-1098 / SB2B)</name>
    <dbReference type="NCBI Taxonomy" id="326297"/>
    <lineage>
        <taxon>Bacteria</taxon>
        <taxon>Pseudomonadati</taxon>
        <taxon>Pseudomonadota</taxon>
        <taxon>Gammaproteobacteria</taxon>
        <taxon>Alteromonadales</taxon>
        <taxon>Shewanellaceae</taxon>
        <taxon>Shewanella</taxon>
    </lineage>
</organism>
<gene>
    <name evidence="4" type="ordered locus">Sama_1532</name>
</gene>
<dbReference type="FunFam" id="3.10.310.10:FF:000003">
    <property type="entry name" value="Proline racemase"/>
    <property type="match status" value="1"/>
</dbReference>
<dbReference type="OrthoDB" id="181267at2"/>
<protein>
    <recommendedName>
        <fullName evidence="3">trans-L-3-hydroxyproline dehydratase</fullName>
        <ecNumber evidence="3">4.2.1.77</ecNumber>
    </recommendedName>
</protein>
<dbReference type="EC" id="4.2.1.77" evidence="3"/>
<dbReference type="Pfam" id="PF05544">
    <property type="entry name" value="Pro_racemase"/>
    <property type="match status" value="1"/>
</dbReference>
<dbReference type="RefSeq" id="WP_011759647.1">
    <property type="nucleotide sequence ID" value="NC_008700.1"/>
</dbReference>
<evidence type="ECO:0000256" key="1">
    <source>
        <dbReference type="ARBA" id="ARBA00001148"/>
    </source>
</evidence>
<evidence type="ECO:0000313" key="4">
    <source>
        <dbReference type="EMBL" id="ABL99739.1"/>
    </source>
</evidence>
<reference evidence="4 5" key="1">
    <citation type="submission" date="2006-12" db="EMBL/GenBank/DDBJ databases">
        <title>Complete sequence of Shewanella amazonensis SB2B.</title>
        <authorList>
            <consortium name="US DOE Joint Genome Institute"/>
            <person name="Copeland A."/>
            <person name="Lucas S."/>
            <person name="Lapidus A."/>
            <person name="Barry K."/>
            <person name="Detter J.C."/>
            <person name="Glavina del Rio T."/>
            <person name="Hammon N."/>
            <person name="Israni S."/>
            <person name="Dalin E."/>
            <person name="Tice H."/>
            <person name="Pitluck S."/>
            <person name="Munk A.C."/>
            <person name="Brettin T."/>
            <person name="Bruce D."/>
            <person name="Han C."/>
            <person name="Tapia R."/>
            <person name="Gilna P."/>
            <person name="Schmutz J."/>
            <person name="Larimer F."/>
            <person name="Land M."/>
            <person name="Hauser L."/>
            <person name="Kyrpides N."/>
            <person name="Mikhailova N."/>
            <person name="Fredrickson J."/>
            <person name="Richardson P."/>
        </authorList>
    </citation>
    <scope>NUCLEOTIDE SEQUENCE [LARGE SCALE GENOMIC DNA]</scope>
    <source>
        <strain evidence="5">ATCC BAA-1098 / SB2B</strain>
    </source>
</reference>
<dbReference type="PIRSF" id="PIRSF029792">
    <property type="entry name" value="Pro_racemase"/>
    <property type="match status" value="1"/>
</dbReference>
<dbReference type="SUPFAM" id="SSF54506">
    <property type="entry name" value="Diaminopimelate epimerase-like"/>
    <property type="match status" value="1"/>
</dbReference>
<comment type="similarity">
    <text evidence="2">Belongs to the proline racemase family.</text>
</comment>
<evidence type="ECO:0000313" key="5">
    <source>
        <dbReference type="Proteomes" id="UP000009175"/>
    </source>
</evidence>
<sequence length="346" mass="37545">MGPVQLSPELLGQFRRITTLDAHTEGEPLRIITSGYPAIPGNTMLDKRKFLAEHLDEYRQLLMFEPRGHADMYGVLLTEPVSKGADFGVLFLHNEGYSSMCGHAVLALATVLCQTGAIDFDGCSAEIGIDAPAGFIRAFAEKDTTGRIQASFLNVPSWAEALDLSIEVPGIGEVPFDIGFGGAYYAYVDADALGLDCSADNVSQLIDWGRRIKQAVMASYPIKHPLDEDLSFLYGTIFTSRHTAVPGAHSRHVCVFADGEVDRSPTGTGVAGRIALLHARGKVELAQALTIESIVGGKMTVEARERVDFHGRDALIPRVSGRAFITGEHTFLLHPDDIFQTGFLLR</sequence>
<dbReference type="KEGG" id="saz:Sama_1532"/>
<dbReference type="InterPro" id="IPR008794">
    <property type="entry name" value="Pro_racemase_fam"/>
</dbReference>
<comment type="catalytic activity">
    <reaction evidence="1">
        <text>trans-3-hydroxy-L-proline = 1-pyrroline-2-carboxylate + H2O</text>
        <dbReference type="Rhea" id="RHEA:10320"/>
        <dbReference type="ChEBI" id="CHEBI:15377"/>
        <dbReference type="ChEBI" id="CHEBI:39785"/>
        <dbReference type="ChEBI" id="CHEBI:57938"/>
        <dbReference type="EC" id="4.2.1.77"/>
    </reaction>
</comment>
<dbReference type="PANTHER" id="PTHR33442">
    <property type="entry name" value="TRANS-3-HYDROXY-L-PROLINE DEHYDRATASE"/>
    <property type="match status" value="1"/>
</dbReference>
<proteinExistence type="inferred from homology"/>
<dbReference type="PANTHER" id="PTHR33442:SF1">
    <property type="entry name" value="TRANS-3-HYDROXY-L-PROLINE DEHYDRATASE"/>
    <property type="match status" value="1"/>
</dbReference>
<dbReference type="GO" id="GO:0047580">
    <property type="term" value="F:4-hydroxyproline epimerase activity"/>
    <property type="evidence" value="ECO:0007669"/>
    <property type="project" value="UniProtKB-ARBA"/>
</dbReference>
<dbReference type="Gene3D" id="3.10.310.10">
    <property type="entry name" value="Diaminopimelate Epimerase, Chain A, domain 1"/>
    <property type="match status" value="2"/>
</dbReference>
<name>A1S5T3_SHEAM</name>
<evidence type="ECO:0000256" key="3">
    <source>
        <dbReference type="ARBA" id="ARBA00013105"/>
    </source>
</evidence>